<evidence type="ECO:0000256" key="1">
    <source>
        <dbReference type="ARBA" id="ARBA00004651"/>
    </source>
</evidence>
<evidence type="ECO:0000259" key="12">
    <source>
        <dbReference type="Pfam" id="PF18075"/>
    </source>
</evidence>
<accession>X1H1U6</accession>
<evidence type="ECO:0000256" key="5">
    <source>
        <dbReference type="ARBA" id="ARBA00022618"/>
    </source>
</evidence>
<dbReference type="PANTHER" id="PTHR47755:SF1">
    <property type="entry name" value="CELL DIVISION PROTEIN FTSX"/>
    <property type="match status" value="1"/>
</dbReference>
<feature type="transmembrane region" description="Helical" evidence="10">
    <location>
        <begin position="210"/>
        <end position="233"/>
    </location>
</feature>
<feature type="transmembrane region" description="Helical" evidence="10">
    <location>
        <begin position="245"/>
        <end position="268"/>
    </location>
</feature>
<dbReference type="InterPro" id="IPR003838">
    <property type="entry name" value="ABC3_permease_C"/>
</dbReference>
<evidence type="ECO:0000256" key="2">
    <source>
        <dbReference type="ARBA" id="ARBA00007379"/>
    </source>
</evidence>
<dbReference type="GO" id="GO:0005886">
    <property type="term" value="C:plasma membrane"/>
    <property type="evidence" value="ECO:0007669"/>
    <property type="project" value="UniProtKB-SubCell"/>
</dbReference>
<keyword evidence="9" id="KW-0131">Cell cycle</keyword>
<keyword evidence="5" id="KW-0132">Cell division</keyword>
<feature type="non-terminal residue" evidence="13">
    <location>
        <position position="271"/>
    </location>
</feature>
<keyword evidence="8 10" id="KW-0472">Membrane</keyword>
<keyword evidence="4" id="KW-1003">Cell membrane</keyword>
<comment type="caution">
    <text evidence="13">The sequence shown here is derived from an EMBL/GenBank/DDBJ whole genome shotgun (WGS) entry which is preliminary data.</text>
</comment>
<sequence length="271" mass="30670">ETIWYLRNEFATTLTSFLGLFLSQLVFGLYLLILLNVWALEENLRSEMTIEVFLEVELSQSEMEQVDRKIRNLRGVESASFHTKEEALLSLKEQLGQAAIEGLGENPLPAGYSLEIEERYRDRDGFEAIFNHLTSIAGIDEVIYGRSLLERLDKVKDLILYAGIIFGVMTFLAVIMVVFSSSRLLVASRITVIEVMKLLGATRFYLQAPYLFLGFFSGLFASGFSLLLLHLLFTHVARRYITMDFLPAPLLWSYLLWGALIGFVGALLSSS</sequence>
<evidence type="ECO:0000313" key="13">
    <source>
        <dbReference type="EMBL" id="GAH64116.1"/>
    </source>
</evidence>
<organism evidence="13">
    <name type="scientific">marine sediment metagenome</name>
    <dbReference type="NCBI Taxonomy" id="412755"/>
    <lineage>
        <taxon>unclassified sequences</taxon>
        <taxon>metagenomes</taxon>
        <taxon>ecological metagenomes</taxon>
    </lineage>
</organism>
<dbReference type="EMBL" id="BARU01026552">
    <property type="protein sequence ID" value="GAH64116.1"/>
    <property type="molecule type" value="Genomic_DNA"/>
</dbReference>
<dbReference type="GO" id="GO:0032153">
    <property type="term" value="C:cell division site"/>
    <property type="evidence" value="ECO:0007669"/>
    <property type="project" value="TreeGrafter"/>
</dbReference>
<evidence type="ECO:0000256" key="6">
    <source>
        <dbReference type="ARBA" id="ARBA00022692"/>
    </source>
</evidence>
<feature type="transmembrane region" description="Helical" evidence="10">
    <location>
        <begin position="20"/>
        <end position="40"/>
    </location>
</feature>
<dbReference type="Pfam" id="PF02687">
    <property type="entry name" value="FtsX"/>
    <property type="match status" value="1"/>
</dbReference>
<dbReference type="InterPro" id="IPR040690">
    <property type="entry name" value="FtsX_ECD"/>
</dbReference>
<name>X1H1U6_9ZZZZ</name>
<evidence type="ECO:0000256" key="9">
    <source>
        <dbReference type="ARBA" id="ARBA00023306"/>
    </source>
</evidence>
<comment type="subcellular location">
    <subcellularLocation>
        <location evidence="1">Cell membrane</location>
        <topology evidence="1">Multi-pass membrane protein</topology>
    </subcellularLocation>
</comment>
<dbReference type="PANTHER" id="PTHR47755">
    <property type="entry name" value="CELL DIVISION PROTEIN FTSX"/>
    <property type="match status" value="1"/>
</dbReference>
<dbReference type="GO" id="GO:0051301">
    <property type="term" value="P:cell division"/>
    <property type="evidence" value="ECO:0007669"/>
    <property type="project" value="UniProtKB-KW"/>
</dbReference>
<feature type="domain" description="FtsX extracellular" evidence="12">
    <location>
        <begin position="49"/>
        <end position="142"/>
    </location>
</feature>
<dbReference type="AlphaFoldDB" id="X1H1U6"/>
<feature type="domain" description="ABC3 transporter permease C-terminal" evidence="11">
    <location>
        <begin position="164"/>
        <end position="270"/>
    </location>
</feature>
<evidence type="ECO:0000256" key="3">
    <source>
        <dbReference type="ARBA" id="ARBA00021907"/>
    </source>
</evidence>
<reference evidence="13" key="1">
    <citation type="journal article" date="2014" name="Front. Microbiol.">
        <title>High frequency of phylogenetically diverse reductive dehalogenase-homologous genes in deep subseafloor sedimentary metagenomes.</title>
        <authorList>
            <person name="Kawai M."/>
            <person name="Futagami T."/>
            <person name="Toyoda A."/>
            <person name="Takaki Y."/>
            <person name="Nishi S."/>
            <person name="Hori S."/>
            <person name="Arai W."/>
            <person name="Tsubouchi T."/>
            <person name="Morono Y."/>
            <person name="Uchiyama I."/>
            <person name="Ito T."/>
            <person name="Fujiyama A."/>
            <person name="Inagaki F."/>
            <person name="Takami H."/>
        </authorList>
    </citation>
    <scope>NUCLEOTIDE SEQUENCE</scope>
    <source>
        <strain evidence="13">Expedition CK06-06</strain>
    </source>
</reference>
<feature type="non-terminal residue" evidence="13">
    <location>
        <position position="1"/>
    </location>
</feature>
<dbReference type="PIRSF" id="PIRSF003097">
    <property type="entry name" value="FtsX"/>
    <property type="match status" value="1"/>
</dbReference>
<evidence type="ECO:0000256" key="4">
    <source>
        <dbReference type="ARBA" id="ARBA00022475"/>
    </source>
</evidence>
<evidence type="ECO:0000256" key="10">
    <source>
        <dbReference type="SAM" id="Phobius"/>
    </source>
</evidence>
<keyword evidence="7 10" id="KW-1133">Transmembrane helix</keyword>
<dbReference type="InterPro" id="IPR004513">
    <property type="entry name" value="FtsX"/>
</dbReference>
<proteinExistence type="inferred from homology"/>
<protein>
    <recommendedName>
        <fullName evidence="3">Cell division protein FtsX</fullName>
    </recommendedName>
</protein>
<gene>
    <name evidence="13" type="ORF">S03H2_42635</name>
</gene>
<evidence type="ECO:0000259" key="11">
    <source>
        <dbReference type="Pfam" id="PF02687"/>
    </source>
</evidence>
<evidence type="ECO:0000256" key="8">
    <source>
        <dbReference type="ARBA" id="ARBA00023136"/>
    </source>
</evidence>
<dbReference type="Pfam" id="PF18075">
    <property type="entry name" value="FtsX_ECD"/>
    <property type="match status" value="1"/>
</dbReference>
<feature type="transmembrane region" description="Helical" evidence="10">
    <location>
        <begin position="158"/>
        <end position="179"/>
    </location>
</feature>
<comment type="similarity">
    <text evidence="2">Belongs to the ABC-4 integral membrane protein family. FtsX subfamily.</text>
</comment>
<dbReference type="Gene3D" id="3.30.70.3040">
    <property type="match status" value="1"/>
</dbReference>
<keyword evidence="6 10" id="KW-0812">Transmembrane</keyword>
<evidence type="ECO:0000256" key="7">
    <source>
        <dbReference type="ARBA" id="ARBA00022989"/>
    </source>
</evidence>